<evidence type="ECO:0000256" key="1">
    <source>
        <dbReference type="ARBA" id="ARBA00022801"/>
    </source>
</evidence>
<dbReference type="Gene3D" id="3.40.50.1110">
    <property type="entry name" value="SGNH hydrolase"/>
    <property type="match status" value="1"/>
</dbReference>
<dbReference type="OrthoDB" id="1488710at2"/>
<dbReference type="RefSeq" id="WP_111371237.1">
    <property type="nucleotide sequence ID" value="NZ_CP029480.1"/>
</dbReference>
<feature type="domain" description="Sialate O-acetylesterase" evidence="2">
    <location>
        <begin position="123"/>
        <end position="359"/>
    </location>
</feature>
<dbReference type="NCBIfam" id="TIGR04183">
    <property type="entry name" value="Por_Secre_tail"/>
    <property type="match status" value="1"/>
</dbReference>
<reference evidence="3 4" key="1">
    <citation type="submission" date="2018-05" db="EMBL/GenBank/DDBJ databases">
        <title>Complete genome sequence of Arcticibacterium luteifluviistationis SM1504T, a cytophagaceae bacterium isolated from Arctic surface seawater.</title>
        <authorList>
            <person name="Li Y."/>
            <person name="Qin Q.-L."/>
        </authorList>
    </citation>
    <scope>NUCLEOTIDE SEQUENCE [LARGE SCALE GENOMIC DNA]</scope>
    <source>
        <strain evidence="3 4">SM1504</strain>
    </source>
</reference>
<dbReference type="EMBL" id="CP029480">
    <property type="protein sequence ID" value="AWV98135.1"/>
    <property type="molecule type" value="Genomic_DNA"/>
</dbReference>
<dbReference type="GO" id="GO:0016788">
    <property type="term" value="F:hydrolase activity, acting on ester bonds"/>
    <property type="evidence" value="ECO:0007669"/>
    <property type="project" value="UniProtKB-ARBA"/>
</dbReference>
<dbReference type="InterPro" id="IPR036514">
    <property type="entry name" value="SGNH_hydro_sf"/>
</dbReference>
<evidence type="ECO:0000259" key="2">
    <source>
        <dbReference type="Pfam" id="PF03629"/>
    </source>
</evidence>
<dbReference type="Proteomes" id="UP000249873">
    <property type="component" value="Chromosome"/>
</dbReference>
<dbReference type="InterPro" id="IPR026444">
    <property type="entry name" value="Secre_tail"/>
</dbReference>
<evidence type="ECO:0000313" key="3">
    <source>
        <dbReference type="EMBL" id="AWV98135.1"/>
    </source>
</evidence>
<dbReference type="AlphaFoldDB" id="A0A2Z4GAN1"/>
<keyword evidence="4" id="KW-1185">Reference proteome</keyword>
<name>A0A2Z4GAN1_9BACT</name>
<dbReference type="KEGG" id="als:DJ013_08095"/>
<accession>A0A2Z4GAN1</accession>
<keyword evidence="1" id="KW-0378">Hydrolase</keyword>
<dbReference type="SUPFAM" id="SSF52266">
    <property type="entry name" value="SGNH hydrolase"/>
    <property type="match status" value="1"/>
</dbReference>
<evidence type="ECO:0000313" key="4">
    <source>
        <dbReference type="Proteomes" id="UP000249873"/>
    </source>
</evidence>
<dbReference type="InterPro" id="IPR005181">
    <property type="entry name" value="SASA"/>
</dbReference>
<dbReference type="Pfam" id="PF03629">
    <property type="entry name" value="SASA"/>
    <property type="match status" value="1"/>
</dbReference>
<sequence>MAFKRILGTLFIFLGLFQTGFSQLSIGFPSERAVFQRDNFNKGSISVYGIGPVNADAIEGRLVPVTSGQGVSTDWQVIDSNLLNGAYSGEVQGVGGWYKLEVRAIVNGNISSSSTVYKVGIGEVFMVAGQSNAQGFLAFNPPVGAFDDRVNGYGYYDKNSITENPTLTDIRHLDRELNIGPHGQSAWAWGQLGDLLAAKLNVPILFFNVAYEGTTIENWVSSSEGLPTFNEGLGTEIEGGAPYSFMRVILQNHVSVYGLRSIIWMQGENDFNTKQIDYKNRLNALVKKVTTDTGKNINWMVSRTSYIFDRTYGQIIAAQNEVVADNSNVFSGPFTDIIQNPRTDGVHLSYDGISELAHAFDRDLSYSVIQSMSPSLGTEIEELKYACTSDNNINVSAVKSGFVEYKWANGSTANFMSIVSGDASGLLRDAIGNYHLTEKITVNGLMPPAPSVVAENDGVACIGDDARFFINTTANQVEWSDGTTGYEFLTKTTDPVYAIQTDQYGCKSARSSTLRASFTPTPEPPAVTSLFNSYGACDGESIVLKATSDNRIFRWSTGEWGDQLVINGVGEREYKVLTITENGCESDFSEPITVSIFERPTPPSLFKSGPYSVGVSDLENYDGFEWYFEGQLLAGQEEPEVLANKNGFYSVKGYEKHPEPYTSTCTSNNSGLFSYERSPEHNGLIVYPNPVVDGEFSLTSDVPLDAIVSLKDAKGRILISPFAITKLSYPQKIKLSGEVPSGIYYLTLDYEGLKKRFKLFFE</sequence>
<gene>
    <name evidence="3" type="ORF">DJ013_08095</name>
</gene>
<proteinExistence type="predicted"/>
<organism evidence="3 4">
    <name type="scientific">Arcticibacterium luteifluviistationis</name>
    <dbReference type="NCBI Taxonomy" id="1784714"/>
    <lineage>
        <taxon>Bacteria</taxon>
        <taxon>Pseudomonadati</taxon>
        <taxon>Bacteroidota</taxon>
        <taxon>Cytophagia</taxon>
        <taxon>Cytophagales</taxon>
        <taxon>Leadbetterellaceae</taxon>
        <taxon>Arcticibacterium</taxon>
    </lineage>
</organism>
<protein>
    <recommendedName>
        <fullName evidence="2">Sialate O-acetylesterase domain-containing protein</fullName>
    </recommendedName>
</protein>